<name>A0A9R0V0J3_TRITD</name>
<reference evidence="3 4" key="1">
    <citation type="submission" date="2017-09" db="EMBL/GenBank/DDBJ databases">
        <authorList>
            <consortium name="International Durum Wheat Genome Sequencing Consortium (IDWGSC)"/>
            <person name="Milanesi L."/>
        </authorList>
    </citation>
    <scope>NUCLEOTIDE SEQUENCE [LARGE SCALE GENOMIC DNA]</scope>
    <source>
        <strain evidence="4">cv. Svevo</strain>
    </source>
</reference>
<dbReference type="InterPro" id="IPR017451">
    <property type="entry name" value="F-box-assoc_interact_dom"/>
</dbReference>
<gene>
    <name evidence="3" type="ORF">TRITD_1Av1G206750</name>
</gene>
<feature type="region of interest" description="Disordered" evidence="1">
    <location>
        <begin position="1"/>
        <end position="37"/>
    </location>
</feature>
<dbReference type="SUPFAM" id="SSF81383">
    <property type="entry name" value="F-box domain"/>
    <property type="match status" value="1"/>
</dbReference>
<dbReference type="InterPro" id="IPR036047">
    <property type="entry name" value="F-box-like_dom_sf"/>
</dbReference>
<dbReference type="PANTHER" id="PTHR35546">
    <property type="entry name" value="F-BOX PROTEIN INTERACTION DOMAIN PROTEIN-RELATED"/>
    <property type="match status" value="1"/>
</dbReference>
<dbReference type="NCBIfam" id="TIGR01640">
    <property type="entry name" value="F_box_assoc_1"/>
    <property type="match status" value="1"/>
</dbReference>
<sequence>MPPGGEGGGEHGCTVQSHPPATVRRDEDALPHSTPPLPAIVPVASEGVKKKQVQKLEQEQQIVPSLPEGALVEILLRVPYRSLCRFKCVSKPWLALCSAPDICKRSPQTLSGFFYKNVRVLNFRNLNGRGPPLVDPSLPFLRQRYRHISVQHVCGGLLLCSCSDNLRDESYYGVCNPATQEWTVLPPVGFPGPDPIPFLGFDPAIPSRFVVFAPESQMVGMNDSGKVSIYSTETGGWTHVQSKWTKDPLVNHGIYTQVFLNGTIHLPTLDKRIATVDVEGKVWREIQMPNTCDVGHSQGRICDVGQSQGRLYAWWIDNSRDCQLNIWVLEDYDAGKWTLKHTVNVLELFGRNCRKDGDSYVMFAIHPDCNMIFLTDKKNLTLSYDMDNQKVHVICTEGMNGLPYIPCFAELPSAGH</sequence>
<dbReference type="InterPro" id="IPR011044">
    <property type="entry name" value="Quino_amine_DH_bsu"/>
</dbReference>
<dbReference type="PANTHER" id="PTHR35546:SF48">
    <property type="entry name" value="F-BOX DOMAIN-CONTAINING PROTEIN"/>
    <property type="match status" value="1"/>
</dbReference>
<dbReference type="Pfam" id="PF24750">
    <property type="entry name" value="b-prop_At3g26010-like"/>
    <property type="match status" value="1"/>
</dbReference>
<proteinExistence type="predicted"/>
<feature type="compositionally biased region" description="Gly residues" evidence="1">
    <location>
        <begin position="1"/>
        <end position="11"/>
    </location>
</feature>
<dbReference type="EMBL" id="LT934111">
    <property type="protein sequence ID" value="VAH10177.1"/>
    <property type="molecule type" value="Genomic_DNA"/>
</dbReference>
<dbReference type="Pfam" id="PF00646">
    <property type="entry name" value="F-box"/>
    <property type="match status" value="1"/>
</dbReference>
<feature type="domain" description="F-box" evidence="2">
    <location>
        <begin position="66"/>
        <end position="106"/>
    </location>
</feature>
<evidence type="ECO:0000259" key="2">
    <source>
        <dbReference type="SMART" id="SM00256"/>
    </source>
</evidence>
<dbReference type="OMA" id="ESTEHEH"/>
<dbReference type="Proteomes" id="UP000324705">
    <property type="component" value="Chromosome 1A"/>
</dbReference>
<evidence type="ECO:0000313" key="4">
    <source>
        <dbReference type="Proteomes" id="UP000324705"/>
    </source>
</evidence>
<dbReference type="InterPro" id="IPR055290">
    <property type="entry name" value="At3g26010-like"/>
</dbReference>
<evidence type="ECO:0000256" key="1">
    <source>
        <dbReference type="SAM" id="MobiDB-lite"/>
    </source>
</evidence>
<keyword evidence="4" id="KW-1185">Reference proteome</keyword>
<dbReference type="SMART" id="SM00256">
    <property type="entry name" value="FBOX"/>
    <property type="match status" value="1"/>
</dbReference>
<dbReference type="Gene3D" id="1.20.1280.50">
    <property type="match status" value="1"/>
</dbReference>
<dbReference type="AlphaFoldDB" id="A0A9R0V0J3"/>
<accession>A0A9R0V0J3</accession>
<dbReference type="Gramene" id="TRITD1Av1G206750.1">
    <property type="protein sequence ID" value="TRITD1Av1G206750.1"/>
    <property type="gene ID" value="TRITD1Av1G206750"/>
</dbReference>
<evidence type="ECO:0000313" key="3">
    <source>
        <dbReference type="EMBL" id="VAH10177.1"/>
    </source>
</evidence>
<dbReference type="SUPFAM" id="SSF50969">
    <property type="entry name" value="YVTN repeat-like/Quinoprotein amine dehydrogenase"/>
    <property type="match status" value="1"/>
</dbReference>
<organism evidence="3 4">
    <name type="scientific">Triticum turgidum subsp. durum</name>
    <name type="common">Durum wheat</name>
    <name type="synonym">Triticum durum</name>
    <dbReference type="NCBI Taxonomy" id="4567"/>
    <lineage>
        <taxon>Eukaryota</taxon>
        <taxon>Viridiplantae</taxon>
        <taxon>Streptophyta</taxon>
        <taxon>Embryophyta</taxon>
        <taxon>Tracheophyta</taxon>
        <taxon>Spermatophyta</taxon>
        <taxon>Magnoliopsida</taxon>
        <taxon>Liliopsida</taxon>
        <taxon>Poales</taxon>
        <taxon>Poaceae</taxon>
        <taxon>BOP clade</taxon>
        <taxon>Pooideae</taxon>
        <taxon>Triticodae</taxon>
        <taxon>Triticeae</taxon>
        <taxon>Triticinae</taxon>
        <taxon>Triticum</taxon>
    </lineage>
</organism>
<protein>
    <recommendedName>
        <fullName evidence="2">F-box domain-containing protein</fullName>
    </recommendedName>
</protein>
<dbReference type="InterPro" id="IPR056592">
    <property type="entry name" value="Beta-prop_At3g26010-like"/>
</dbReference>
<dbReference type="InterPro" id="IPR001810">
    <property type="entry name" value="F-box_dom"/>
</dbReference>